<organism evidence="2 3">
    <name type="scientific">Parageobacillus caldoxylosilyticus NBRC 107762</name>
    <dbReference type="NCBI Taxonomy" id="1220594"/>
    <lineage>
        <taxon>Bacteria</taxon>
        <taxon>Bacillati</taxon>
        <taxon>Bacillota</taxon>
        <taxon>Bacilli</taxon>
        <taxon>Bacillales</taxon>
        <taxon>Anoxybacillaceae</taxon>
        <taxon>Saccharococcus</taxon>
    </lineage>
</organism>
<dbReference type="RefSeq" id="WP_017434814.1">
    <property type="nucleotide sequence ID" value="NZ_BAWO01000025.1"/>
</dbReference>
<keyword evidence="1" id="KW-1133">Transmembrane helix</keyword>
<feature type="transmembrane region" description="Helical" evidence="1">
    <location>
        <begin position="6"/>
        <end position="26"/>
    </location>
</feature>
<keyword evidence="1" id="KW-0472">Membrane</keyword>
<dbReference type="EMBL" id="BAWO01000025">
    <property type="protein sequence ID" value="GAJ39734.1"/>
    <property type="molecule type" value="Genomic_DNA"/>
</dbReference>
<gene>
    <name evidence="2" type="ORF">GCA01S_025_00230</name>
</gene>
<sequence length="107" mass="11960">MQMSLPVVLISMLLFFVLFFGIGFLLNMLLRMTWIMAILCPIVFIFIIDDVPWTSYFSNPAASFSALKHKILSLALADILILSSGFIGALCAGFAIRTLRAKGYQMF</sequence>
<accession>A0A023DEM1</accession>
<dbReference type="InterPro" id="IPR025917">
    <property type="entry name" value="YuiB"/>
</dbReference>
<keyword evidence="3" id="KW-1185">Reference proteome</keyword>
<dbReference type="Pfam" id="PF14068">
    <property type="entry name" value="YuiB"/>
    <property type="match status" value="1"/>
</dbReference>
<dbReference type="OrthoDB" id="2382309at2"/>
<protein>
    <recommendedName>
        <fullName evidence="4">Membrane protein YuiB</fullName>
    </recommendedName>
</protein>
<dbReference type="AlphaFoldDB" id="A0A023DEM1"/>
<evidence type="ECO:0000313" key="3">
    <source>
        <dbReference type="Proteomes" id="UP000023561"/>
    </source>
</evidence>
<evidence type="ECO:0008006" key="4">
    <source>
        <dbReference type="Google" id="ProtNLM"/>
    </source>
</evidence>
<reference evidence="2 3" key="1">
    <citation type="submission" date="2014-04" db="EMBL/GenBank/DDBJ databases">
        <title>Whole genome shotgun sequence of Geobacillus caldoxylosilyticus NBRC 107762.</title>
        <authorList>
            <person name="Hosoyama A."/>
            <person name="Hosoyama Y."/>
            <person name="Katano-Makiyama Y."/>
            <person name="Tsuchikane K."/>
            <person name="Ohji S."/>
            <person name="Ichikawa N."/>
            <person name="Yamazoe A."/>
            <person name="Fujita N."/>
        </authorList>
    </citation>
    <scope>NUCLEOTIDE SEQUENCE [LARGE SCALE GENOMIC DNA]</scope>
    <source>
        <strain evidence="2 3">NBRC 107762</strain>
    </source>
</reference>
<feature type="transmembrane region" description="Helical" evidence="1">
    <location>
        <begin position="33"/>
        <end position="51"/>
    </location>
</feature>
<dbReference type="Proteomes" id="UP000023561">
    <property type="component" value="Unassembled WGS sequence"/>
</dbReference>
<feature type="transmembrane region" description="Helical" evidence="1">
    <location>
        <begin position="71"/>
        <end position="96"/>
    </location>
</feature>
<comment type="caution">
    <text evidence="2">The sequence shown here is derived from an EMBL/GenBank/DDBJ whole genome shotgun (WGS) entry which is preliminary data.</text>
</comment>
<proteinExistence type="predicted"/>
<evidence type="ECO:0000313" key="2">
    <source>
        <dbReference type="EMBL" id="GAJ39734.1"/>
    </source>
</evidence>
<name>A0A023DEM1_9BACL</name>
<evidence type="ECO:0000256" key="1">
    <source>
        <dbReference type="SAM" id="Phobius"/>
    </source>
</evidence>
<keyword evidence="1" id="KW-0812">Transmembrane</keyword>
<dbReference type="GeneID" id="301193440"/>